<dbReference type="Pfam" id="PF05768">
    <property type="entry name" value="Glrx-like"/>
    <property type="match status" value="1"/>
</dbReference>
<dbReference type="Gene3D" id="3.40.30.10">
    <property type="entry name" value="Glutaredoxin"/>
    <property type="match status" value="1"/>
</dbReference>
<comment type="caution">
    <text evidence="1">The sequence shown here is derived from an EMBL/GenBank/DDBJ whole genome shotgun (WGS) entry which is preliminary data.</text>
</comment>
<dbReference type="SUPFAM" id="SSF52833">
    <property type="entry name" value="Thioredoxin-like"/>
    <property type="match status" value="1"/>
</dbReference>
<protein>
    <submittedName>
        <fullName evidence="1">Uncharacterized protein</fullName>
    </submittedName>
</protein>
<proteinExistence type="predicted"/>
<name>A0A0F9Z3M5_9ZZZZ</name>
<sequence>MTGELLLYTTVGCHLCEQAEAVLRAVVADDSALSWTPVEISDDPGLVEAYGLRIPVIRLQGHDEDLGWPFDESAVRAYLARFAI</sequence>
<reference evidence="1" key="1">
    <citation type="journal article" date="2015" name="Nature">
        <title>Complex archaea that bridge the gap between prokaryotes and eukaryotes.</title>
        <authorList>
            <person name="Spang A."/>
            <person name="Saw J.H."/>
            <person name="Jorgensen S.L."/>
            <person name="Zaremba-Niedzwiedzka K."/>
            <person name="Martijn J."/>
            <person name="Lind A.E."/>
            <person name="van Eijk R."/>
            <person name="Schleper C."/>
            <person name="Guy L."/>
            <person name="Ettema T.J."/>
        </authorList>
    </citation>
    <scope>NUCLEOTIDE SEQUENCE</scope>
</reference>
<dbReference type="AlphaFoldDB" id="A0A0F9Z3M5"/>
<accession>A0A0F9Z3M5</accession>
<gene>
    <name evidence="1" type="ORF">LCGC14_0012600</name>
</gene>
<organism evidence="1">
    <name type="scientific">marine sediment metagenome</name>
    <dbReference type="NCBI Taxonomy" id="412755"/>
    <lineage>
        <taxon>unclassified sequences</taxon>
        <taxon>metagenomes</taxon>
        <taxon>ecological metagenomes</taxon>
    </lineage>
</organism>
<dbReference type="InterPro" id="IPR008554">
    <property type="entry name" value="Glutaredoxin-like"/>
</dbReference>
<evidence type="ECO:0000313" key="1">
    <source>
        <dbReference type="EMBL" id="KKO11759.1"/>
    </source>
</evidence>
<dbReference type="InterPro" id="IPR036249">
    <property type="entry name" value="Thioredoxin-like_sf"/>
</dbReference>
<dbReference type="EMBL" id="LAZR01000002">
    <property type="protein sequence ID" value="KKO11759.1"/>
    <property type="molecule type" value="Genomic_DNA"/>
</dbReference>